<dbReference type="Pfam" id="PF00196">
    <property type="entry name" value="GerE"/>
    <property type="match status" value="1"/>
</dbReference>
<sequence>MYEKTTKEITMVANRISSIRTFQESFLHLIRKVIDFEAACFTTIDPISFLSTGAFTDASVEKIHPQLFMNEFLEDDFNKFKYLSEHSPHVAALSMATNGEQKKSSRYRNILKPASFGDELRGVCMSKGKCFGHLSLFRGSTSPVFHIDDCKYLATIVPIAGEALKKALPIPFSEEKVIGTGTGTIILSEDFNLLYWNQDGSDWLSNLRKYEQLNIKEIPRPIRAVCSKVKANEYNVDCIRREEKVCIPLAYGNFLIVRASKLECTSSFQGGYVVLFERARPEKIFPLIMEAYSFTTREKQVIRKILTGMSTKELAQELCISIYTVQDHLKSIFEKTGVSSRNELVWEVFSRFCFDVDE</sequence>
<gene>
    <name evidence="4" type="ORF">COF40_21485</name>
</gene>
<keyword evidence="3" id="KW-0804">Transcription</keyword>
<dbReference type="PANTHER" id="PTHR44688">
    <property type="entry name" value="DNA-BINDING TRANSCRIPTIONAL ACTIVATOR DEVR_DOSR"/>
    <property type="match status" value="1"/>
</dbReference>
<dbReference type="InterPro" id="IPR000792">
    <property type="entry name" value="Tscrpt_reg_LuxR_C"/>
</dbReference>
<dbReference type="InterPro" id="IPR036388">
    <property type="entry name" value="WH-like_DNA-bd_sf"/>
</dbReference>
<evidence type="ECO:0000256" key="1">
    <source>
        <dbReference type="ARBA" id="ARBA00023015"/>
    </source>
</evidence>
<dbReference type="AlphaFoldDB" id="A0A2C4QNB6"/>
<evidence type="ECO:0000313" key="5">
    <source>
        <dbReference type="Proteomes" id="UP000225997"/>
    </source>
</evidence>
<dbReference type="GO" id="GO:0003677">
    <property type="term" value="F:DNA binding"/>
    <property type="evidence" value="ECO:0007669"/>
    <property type="project" value="UniProtKB-KW"/>
</dbReference>
<keyword evidence="2" id="KW-0238">DNA-binding</keyword>
<name>A0A2C4QNB6_9BACI</name>
<dbReference type="RefSeq" id="WP_100062615.1">
    <property type="nucleotide sequence ID" value="NZ_NUSQ01000108.1"/>
</dbReference>
<dbReference type="Gene3D" id="1.10.10.10">
    <property type="entry name" value="Winged helix-like DNA-binding domain superfamily/Winged helix DNA-binding domain"/>
    <property type="match status" value="1"/>
</dbReference>
<evidence type="ECO:0000256" key="3">
    <source>
        <dbReference type="ARBA" id="ARBA00023163"/>
    </source>
</evidence>
<keyword evidence="1" id="KW-0805">Transcription regulation</keyword>
<dbReference type="GO" id="GO:0006355">
    <property type="term" value="P:regulation of DNA-templated transcription"/>
    <property type="evidence" value="ECO:0007669"/>
    <property type="project" value="InterPro"/>
</dbReference>
<organism evidence="4 5">
    <name type="scientific">Bacillus toyonensis</name>
    <dbReference type="NCBI Taxonomy" id="155322"/>
    <lineage>
        <taxon>Bacteria</taxon>
        <taxon>Bacillati</taxon>
        <taxon>Bacillota</taxon>
        <taxon>Bacilli</taxon>
        <taxon>Bacillales</taxon>
        <taxon>Bacillaceae</taxon>
        <taxon>Bacillus</taxon>
        <taxon>Bacillus cereus group</taxon>
    </lineage>
</organism>
<protein>
    <submittedName>
        <fullName evidence="4">Helix-turn-helix transcriptional regulator</fullName>
    </submittedName>
</protein>
<comment type="caution">
    <text evidence="4">The sequence shown here is derived from an EMBL/GenBank/DDBJ whole genome shotgun (WGS) entry which is preliminary data.</text>
</comment>
<accession>A0A2C4QNB6</accession>
<dbReference type="SMART" id="SM00421">
    <property type="entry name" value="HTH_LUXR"/>
    <property type="match status" value="1"/>
</dbReference>
<dbReference type="CDD" id="cd06170">
    <property type="entry name" value="LuxR_C_like"/>
    <property type="match status" value="1"/>
</dbReference>
<dbReference type="PROSITE" id="PS50043">
    <property type="entry name" value="HTH_LUXR_2"/>
    <property type="match status" value="1"/>
</dbReference>
<reference evidence="4 5" key="1">
    <citation type="submission" date="2017-09" db="EMBL/GenBank/DDBJ databases">
        <title>Large-scale bioinformatics analysis of Bacillus genomes uncovers conserved roles of natural products in bacterial physiology.</title>
        <authorList>
            <consortium name="Agbiome Team Llc"/>
            <person name="Bleich R.M."/>
            <person name="Grubbs K.J."/>
            <person name="Santa Maria K.C."/>
            <person name="Allen S.E."/>
            <person name="Farag S."/>
            <person name="Shank E.A."/>
            <person name="Bowers A."/>
        </authorList>
    </citation>
    <scope>NUCLEOTIDE SEQUENCE [LARGE SCALE GENOMIC DNA]</scope>
    <source>
        <strain evidence="4 5">AFS044250</strain>
    </source>
</reference>
<dbReference type="PRINTS" id="PR00038">
    <property type="entry name" value="HTHLUXR"/>
</dbReference>
<dbReference type="SUPFAM" id="SSF46894">
    <property type="entry name" value="C-terminal effector domain of the bipartite response regulators"/>
    <property type="match status" value="1"/>
</dbReference>
<evidence type="ECO:0000313" key="4">
    <source>
        <dbReference type="EMBL" id="PHD66299.1"/>
    </source>
</evidence>
<dbReference type="EMBL" id="NUSQ01000108">
    <property type="protein sequence ID" value="PHD66299.1"/>
    <property type="molecule type" value="Genomic_DNA"/>
</dbReference>
<evidence type="ECO:0000256" key="2">
    <source>
        <dbReference type="ARBA" id="ARBA00023125"/>
    </source>
</evidence>
<proteinExistence type="predicted"/>
<dbReference type="PANTHER" id="PTHR44688:SF16">
    <property type="entry name" value="DNA-BINDING TRANSCRIPTIONAL ACTIVATOR DEVR_DOSR"/>
    <property type="match status" value="1"/>
</dbReference>
<dbReference type="Proteomes" id="UP000225997">
    <property type="component" value="Unassembled WGS sequence"/>
</dbReference>
<dbReference type="InterPro" id="IPR016032">
    <property type="entry name" value="Sig_transdc_resp-reg_C-effctor"/>
</dbReference>